<name>A0A550C937_9AGAR</name>
<dbReference type="Proteomes" id="UP000320762">
    <property type="component" value="Unassembled WGS sequence"/>
</dbReference>
<evidence type="ECO:0000313" key="3">
    <source>
        <dbReference type="Proteomes" id="UP000320762"/>
    </source>
</evidence>
<feature type="region of interest" description="Disordered" evidence="1">
    <location>
        <begin position="1"/>
        <end position="26"/>
    </location>
</feature>
<reference evidence="2 3" key="1">
    <citation type="journal article" date="2019" name="New Phytol.">
        <title>Comparative genomics reveals unique wood-decay strategies and fruiting body development in the Schizophyllaceae.</title>
        <authorList>
            <person name="Almasi E."/>
            <person name="Sahu N."/>
            <person name="Krizsan K."/>
            <person name="Balint B."/>
            <person name="Kovacs G.M."/>
            <person name="Kiss B."/>
            <person name="Cseklye J."/>
            <person name="Drula E."/>
            <person name="Henrissat B."/>
            <person name="Nagy I."/>
            <person name="Chovatia M."/>
            <person name="Adam C."/>
            <person name="LaButti K."/>
            <person name="Lipzen A."/>
            <person name="Riley R."/>
            <person name="Grigoriev I.V."/>
            <person name="Nagy L.G."/>
        </authorList>
    </citation>
    <scope>NUCLEOTIDE SEQUENCE [LARGE SCALE GENOMIC DNA]</scope>
    <source>
        <strain evidence="2 3">NL-1724</strain>
    </source>
</reference>
<sequence length="575" mass="62800">MSSAAQDAPAGGQPPVPLAPYPPLREQRAANPFKVTPEHQKSRNPQDKLQVVAIIGQEICIVTGRYSDYWNLVKMHVVQRSLETNHKDIARHFKDSVKVKNFDTPGNNEIVSQDLHVWFDGPDQILDVLGSGIWSMKPKDIPGTMVIIKEGILTGKSFKQMFPDKKRPFGPFDVYVFPNMYWVEVPIFGNPLRTYPLYTDVPFNNDLSGHEAPTRHAFVTGCQGFDRVSHTNPVFLMFDYAAKMRYRLILQHDEDQSVGIPPEDIKEFNEVIWPVVSHWFGEPDDPTHVRPPPKAKRAPQAPLSPTAADTAGDEEAHRSLFGGPAVAPLSVDDNPIADDLSPSDTEQGDCLRLLGRVEEQPELEDDGRPRVAGIKTAPEKGRTARPLPRRSARTAAAAGTAPVQAASEPSHPAKQPIEPTRRQPRRMRSQAGIREAVAAAAAAAAATSANTATQSDATDENNAAVMAGPSALPPQGSFAPTRVGARELRPRKQKSQVLAGPASTVNEAGPSGPRPRNGRRTAMERTNDDSDDEPLPAPKKRRIRRPPPADDSGEGYIPPPALLRGKSDKGKDKGK</sequence>
<feature type="compositionally biased region" description="Low complexity" evidence="1">
    <location>
        <begin position="393"/>
        <end position="406"/>
    </location>
</feature>
<keyword evidence="3" id="KW-1185">Reference proteome</keyword>
<dbReference type="AlphaFoldDB" id="A0A550C937"/>
<evidence type="ECO:0000313" key="2">
    <source>
        <dbReference type="EMBL" id="TRM61321.1"/>
    </source>
</evidence>
<evidence type="ECO:0000256" key="1">
    <source>
        <dbReference type="SAM" id="MobiDB-lite"/>
    </source>
</evidence>
<feature type="region of interest" description="Disordered" evidence="1">
    <location>
        <begin position="283"/>
        <end position="575"/>
    </location>
</feature>
<feature type="compositionally biased region" description="Pro residues" evidence="1">
    <location>
        <begin position="12"/>
        <end position="23"/>
    </location>
</feature>
<feature type="compositionally biased region" description="Low complexity" evidence="1">
    <location>
        <begin position="436"/>
        <end position="456"/>
    </location>
</feature>
<dbReference type="EMBL" id="VDMD01000017">
    <property type="protein sequence ID" value="TRM61321.1"/>
    <property type="molecule type" value="Genomic_DNA"/>
</dbReference>
<gene>
    <name evidence="2" type="ORF">BD626DRAFT_85015</name>
</gene>
<protein>
    <submittedName>
        <fullName evidence="2">Uncharacterized protein</fullName>
    </submittedName>
</protein>
<feature type="compositionally biased region" description="Low complexity" evidence="1">
    <location>
        <begin position="1"/>
        <end position="11"/>
    </location>
</feature>
<proteinExistence type="predicted"/>
<comment type="caution">
    <text evidence="2">The sequence shown here is derived from an EMBL/GenBank/DDBJ whole genome shotgun (WGS) entry which is preliminary data.</text>
</comment>
<feature type="compositionally biased region" description="Basic and acidic residues" evidence="1">
    <location>
        <begin position="565"/>
        <end position="575"/>
    </location>
</feature>
<organism evidence="2 3">
    <name type="scientific">Schizophyllum amplum</name>
    <dbReference type="NCBI Taxonomy" id="97359"/>
    <lineage>
        <taxon>Eukaryota</taxon>
        <taxon>Fungi</taxon>
        <taxon>Dikarya</taxon>
        <taxon>Basidiomycota</taxon>
        <taxon>Agaricomycotina</taxon>
        <taxon>Agaricomycetes</taxon>
        <taxon>Agaricomycetidae</taxon>
        <taxon>Agaricales</taxon>
        <taxon>Schizophyllaceae</taxon>
        <taxon>Schizophyllum</taxon>
    </lineage>
</organism>
<accession>A0A550C937</accession>